<organism evidence="2 3">
    <name type="scientific">Caballeronia sordidicola</name>
    <name type="common">Burkholderia sordidicola</name>
    <dbReference type="NCBI Taxonomy" id="196367"/>
    <lineage>
        <taxon>Bacteria</taxon>
        <taxon>Pseudomonadati</taxon>
        <taxon>Pseudomonadota</taxon>
        <taxon>Betaproteobacteria</taxon>
        <taxon>Burkholderiales</taxon>
        <taxon>Burkholderiaceae</taxon>
        <taxon>Caballeronia</taxon>
    </lineage>
</organism>
<dbReference type="Gene3D" id="3.40.50.720">
    <property type="entry name" value="NAD(P)-binding Rossmann-like Domain"/>
    <property type="match status" value="1"/>
</dbReference>
<comment type="caution">
    <text evidence="2">The sequence shown here is derived from an EMBL/GenBank/DDBJ whole genome shotgun (WGS) entry which is preliminary data.</text>
</comment>
<dbReference type="InterPro" id="IPR036873">
    <property type="entry name" value="Rhodanese-like_dom_sf"/>
</dbReference>
<keyword evidence="2" id="KW-0548">Nucleotidyltransferase</keyword>
<dbReference type="Gene3D" id="3.40.250.10">
    <property type="entry name" value="Rhodanese-like domain"/>
    <property type="match status" value="1"/>
</dbReference>
<dbReference type="InterPro" id="IPR000594">
    <property type="entry name" value="ThiF_NAD_FAD-bd"/>
</dbReference>
<dbReference type="SUPFAM" id="SSF69572">
    <property type="entry name" value="Activating enzymes of the ubiquitin-like proteins"/>
    <property type="match status" value="1"/>
</dbReference>
<reference evidence="3" key="1">
    <citation type="submission" date="2017-01" db="EMBL/GenBank/DDBJ databases">
        <title>Genome Analysis of Deinococcus marmoris KOPRI26562.</title>
        <authorList>
            <person name="Kim J.H."/>
            <person name="Oh H.-M."/>
        </authorList>
    </citation>
    <scope>NUCLEOTIDE SEQUENCE [LARGE SCALE GENOMIC DNA]</scope>
    <source>
        <strain evidence="3">PAMC 26633</strain>
    </source>
</reference>
<dbReference type="AlphaFoldDB" id="A0A226WZ02"/>
<dbReference type="SUPFAM" id="SSF52821">
    <property type="entry name" value="Rhodanese/Cell cycle control phosphatase"/>
    <property type="match status" value="1"/>
</dbReference>
<dbReference type="PANTHER" id="PTHR10953">
    <property type="entry name" value="UBIQUITIN-ACTIVATING ENZYME E1"/>
    <property type="match status" value="1"/>
</dbReference>
<name>A0A226WZ02_CABSO</name>
<dbReference type="Proteomes" id="UP000214720">
    <property type="component" value="Unassembled WGS sequence"/>
</dbReference>
<dbReference type="InterPro" id="IPR001763">
    <property type="entry name" value="Rhodanese-like_dom"/>
</dbReference>
<dbReference type="GO" id="GO:0004792">
    <property type="term" value="F:thiosulfate-cyanide sulfurtransferase activity"/>
    <property type="evidence" value="ECO:0007669"/>
    <property type="project" value="TreeGrafter"/>
</dbReference>
<dbReference type="Pfam" id="PF00899">
    <property type="entry name" value="ThiF"/>
    <property type="match status" value="1"/>
</dbReference>
<evidence type="ECO:0000313" key="3">
    <source>
        <dbReference type="Proteomes" id="UP000214720"/>
    </source>
</evidence>
<proteinExistence type="predicted"/>
<feature type="domain" description="Rhodanese" evidence="1">
    <location>
        <begin position="2"/>
        <end position="39"/>
    </location>
</feature>
<dbReference type="GO" id="GO:0016779">
    <property type="term" value="F:nucleotidyltransferase activity"/>
    <property type="evidence" value="ECO:0007669"/>
    <property type="project" value="UniProtKB-KW"/>
</dbReference>
<evidence type="ECO:0000259" key="1">
    <source>
        <dbReference type="PROSITE" id="PS50206"/>
    </source>
</evidence>
<protein>
    <submittedName>
        <fullName evidence="2">Sulfur carrier protein adenylyltransferase ThiF</fullName>
    </submittedName>
</protein>
<gene>
    <name evidence="2" type="ORF">BSU04_22010</name>
</gene>
<dbReference type="InterPro" id="IPR035985">
    <property type="entry name" value="Ubiquitin-activating_enz"/>
</dbReference>
<dbReference type="PROSITE" id="PS50206">
    <property type="entry name" value="RHODANESE_3"/>
    <property type="match status" value="1"/>
</dbReference>
<sequence>MGGRSLQCARSLQSRGYTRLFSIAGGTTRWKAAGLPMTEPTADADFLERYSRHLWLSEVGLDGQRKLAAARVALIGAGGLGSPAALYLATAGIGHITLIDDDLVDRSNLQREVLHRDADIGTPKVESGCRTLAASRNVRGCWRVMSSACWAATMS</sequence>
<evidence type="ECO:0000313" key="2">
    <source>
        <dbReference type="EMBL" id="OXC76333.1"/>
    </source>
</evidence>
<dbReference type="PANTHER" id="PTHR10953:SF102">
    <property type="entry name" value="ADENYLYLTRANSFERASE AND SULFURTRANSFERASE MOCS3"/>
    <property type="match status" value="1"/>
</dbReference>
<keyword evidence="2" id="KW-0808">Transferase</keyword>
<dbReference type="GO" id="GO:0005829">
    <property type="term" value="C:cytosol"/>
    <property type="evidence" value="ECO:0007669"/>
    <property type="project" value="TreeGrafter"/>
</dbReference>
<dbReference type="GO" id="GO:0008146">
    <property type="term" value="F:sulfotransferase activity"/>
    <property type="evidence" value="ECO:0007669"/>
    <property type="project" value="TreeGrafter"/>
</dbReference>
<accession>A0A226WZ02</accession>
<dbReference type="InterPro" id="IPR045886">
    <property type="entry name" value="ThiF/MoeB/HesA"/>
</dbReference>
<dbReference type="EMBL" id="MTHB01000126">
    <property type="protein sequence ID" value="OXC76333.1"/>
    <property type="molecule type" value="Genomic_DNA"/>
</dbReference>
<dbReference type="GO" id="GO:0008641">
    <property type="term" value="F:ubiquitin-like modifier activating enzyme activity"/>
    <property type="evidence" value="ECO:0007669"/>
    <property type="project" value="InterPro"/>
</dbReference>